<proteinExistence type="inferred from homology"/>
<dbReference type="EMBL" id="UFAJ01000699">
    <property type="protein sequence ID" value="SSD61429.1"/>
    <property type="molecule type" value="Genomic_DNA"/>
</dbReference>
<evidence type="ECO:0000256" key="7">
    <source>
        <dbReference type="ARBA" id="ARBA00023242"/>
    </source>
</evidence>
<keyword evidence="10" id="KW-1185">Reference proteome</keyword>
<feature type="domain" description="BZIP" evidence="8">
    <location>
        <begin position="52"/>
        <end position="66"/>
    </location>
</feature>
<keyword evidence="5" id="KW-0804">Transcription</keyword>
<dbReference type="GO" id="GO:0005634">
    <property type="term" value="C:nucleus"/>
    <property type="evidence" value="ECO:0007669"/>
    <property type="project" value="UniProtKB-SubCell"/>
</dbReference>
<evidence type="ECO:0000256" key="1">
    <source>
        <dbReference type="ARBA" id="ARBA00004123"/>
    </source>
</evidence>
<evidence type="ECO:0000256" key="2">
    <source>
        <dbReference type="ARBA" id="ARBA00007163"/>
    </source>
</evidence>
<dbReference type="GO" id="GO:0045944">
    <property type="term" value="P:positive regulation of transcription by RNA polymerase II"/>
    <property type="evidence" value="ECO:0007669"/>
    <property type="project" value="InterPro"/>
</dbReference>
<evidence type="ECO:0000256" key="3">
    <source>
        <dbReference type="ARBA" id="ARBA00023015"/>
    </source>
</evidence>
<dbReference type="PANTHER" id="PTHR46714:SF6">
    <property type="entry name" value="TRANSCRIPTIONAL ACTIVATOR HAC1"/>
    <property type="match status" value="1"/>
</dbReference>
<evidence type="ECO:0000259" key="8">
    <source>
        <dbReference type="PROSITE" id="PS00036"/>
    </source>
</evidence>
<organism evidence="9 10">
    <name type="scientific">Saccharomycodes ludwigii</name>
    <dbReference type="NCBI Taxonomy" id="36035"/>
    <lineage>
        <taxon>Eukaryota</taxon>
        <taxon>Fungi</taxon>
        <taxon>Dikarya</taxon>
        <taxon>Ascomycota</taxon>
        <taxon>Saccharomycotina</taxon>
        <taxon>Saccharomycetes</taxon>
        <taxon>Saccharomycodales</taxon>
        <taxon>Saccharomycodaceae</taxon>
        <taxon>Saccharomycodes</taxon>
    </lineage>
</organism>
<dbReference type="InterPro" id="IPR004827">
    <property type="entry name" value="bZIP"/>
</dbReference>
<dbReference type="GO" id="GO:0003677">
    <property type="term" value="F:DNA binding"/>
    <property type="evidence" value="ECO:0007669"/>
    <property type="project" value="UniProtKB-KW"/>
</dbReference>
<reference evidence="10" key="1">
    <citation type="submission" date="2018-06" db="EMBL/GenBank/DDBJ databases">
        <authorList>
            <person name="Guldener U."/>
        </authorList>
    </citation>
    <scope>NUCLEOTIDE SEQUENCE [LARGE SCALE GENOMIC DNA]</scope>
    <source>
        <strain evidence="10">UTAD17</strain>
    </source>
</reference>
<keyword evidence="6" id="KW-0834">Unfolded protein response</keyword>
<keyword evidence="4" id="KW-0238">DNA-binding</keyword>
<accession>A0A376BA29</accession>
<evidence type="ECO:0000313" key="10">
    <source>
        <dbReference type="Proteomes" id="UP000262825"/>
    </source>
</evidence>
<dbReference type="GO" id="GO:0006986">
    <property type="term" value="P:response to unfolded protein"/>
    <property type="evidence" value="ECO:0007669"/>
    <property type="project" value="UniProtKB-KW"/>
</dbReference>
<keyword evidence="3" id="KW-0805">Transcription regulation</keyword>
<dbReference type="InterPro" id="IPR046347">
    <property type="entry name" value="bZIP_sf"/>
</dbReference>
<dbReference type="OrthoDB" id="3973233at2759"/>
<evidence type="ECO:0000256" key="4">
    <source>
        <dbReference type="ARBA" id="ARBA00023125"/>
    </source>
</evidence>
<evidence type="ECO:0000256" key="5">
    <source>
        <dbReference type="ARBA" id="ARBA00023163"/>
    </source>
</evidence>
<protein>
    <recommendedName>
        <fullName evidence="8">BZIP domain-containing protein</fullName>
    </recommendedName>
</protein>
<dbReference type="PROSITE" id="PS00036">
    <property type="entry name" value="BZIP_BASIC"/>
    <property type="match status" value="1"/>
</dbReference>
<dbReference type="Gene3D" id="1.20.5.170">
    <property type="match status" value="1"/>
</dbReference>
<comment type="subcellular location">
    <subcellularLocation>
        <location evidence="1">Nucleus</location>
    </subcellularLocation>
</comment>
<sequence>MSTIITSENTTTKTFTPNTNVAAVIPADFKSTLPPRKRAKTKEEKEQRRIERILRNRKAAHKSRERKRQQLTYLSEKCNILEKILATVDLSLLNDEALGLYQNYMENLLPKEKDLFLGGGCYTATTSGYGIHSTISTPISNISESFDDANTVKSENQKEAIIGNEEDVYNLTPESELLQPVDSIGDVSGIEFKPNVVEFATLISKQSGQKQEGIKEEEMDEGRQLEILFCNNNYNVNEDKRYPAELIARVSYILYY</sequence>
<gene>
    <name evidence="9" type="ORF">SCODWIG_03190</name>
</gene>
<dbReference type="AlphaFoldDB" id="A0A376BA29"/>
<dbReference type="GO" id="GO:0000981">
    <property type="term" value="F:DNA-binding transcription factor activity, RNA polymerase II-specific"/>
    <property type="evidence" value="ECO:0007669"/>
    <property type="project" value="InterPro"/>
</dbReference>
<name>A0A376BA29_9ASCO</name>
<dbReference type="InterPro" id="IPR044280">
    <property type="entry name" value="Hac1/HY5"/>
</dbReference>
<evidence type="ECO:0000256" key="6">
    <source>
        <dbReference type="ARBA" id="ARBA00023230"/>
    </source>
</evidence>
<dbReference type="VEuPathDB" id="FungiDB:SCODWIG_03190"/>
<dbReference type="PANTHER" id="PTHR46714">
    <property type="entry name" value="TRANSCRIPTIONAL ACTIVATOR HAC1"/>
    <property type="match status" value="1"/>
</dbReference>
<keyword evidence="7" id="KW-0539">Nucleus</keyword>
<dbReference type="SMART" id="SM00338">
    <property type="entry name" value="BRLZ"/>
    <property type="match status" value="1"/>
</dbReference>
<comment type="similarity">
    <text evidence="2">Belongs to the bZIP family.</text>
</comment>
<dbReference type="SUPFAM" id="SSF57959">
    <property type="entry name" value="Leucine zipper domain"/>
    <property type="match status" value="1"/>
</dbReference>
<dbReference type="Proteomes" id="UP000262825">
    <property type="component" value="Unassembled WGS sequence"/>
</dbReference>
<evidence type="ECO:0000313" key="9">
    <source>
        <dbReference type="EMBL" id="SSD61429.1"/>
    </source>
</evidence>